<comment type="caution">
    <text evidence="2">The sequence shown here is derived from an EMBL/GenBank/DDBJ whole genome shotgun (WGS) entry which is preliminary data.</text>
</comment>
<dbReference type="SUPFAM" id="SSF54001">
    <property type="entry name" value="Cysteine proteinases"/>
    <property type="match status" value="1"/>
</dbReference>
<evidence type="ECO:0000259" key="1">
    <source>
        <dbReference type="PROSITE" id="PS50911"/>
    </source>
</evidence>
<dbReference type="Proteomes" id="UP000604001">
    <property type="component" value="Unassembled WGS sequence"/>
</dbReference>
<name>A0ABR6UBY6_9ACTN</name>
<protein>
    <submittedName>
        <fullName evidence="2">CHAP domain-containing protein</fullName>
    </submittedName>
</protein>
<proteinExistence type="predicted"/>
<dbReference type="RefSeq" id="WP_186347150.1">
    <property type="nucleotide sequence ID" value="NZ_BMMR01000001.1"/>
</dbReference>
<evidence type="ECO:0000313" key="2">
    <source>
        <dbReference type="EMBL" id="MBC2961951.1"/>
    </source>
</evidence>
<dbReference type="EMBL" id="JACMYC010000014">
    <property type="protein sequence ID" value="MBC2961951.1"/>
    <property type="molecule type" value="Genomic_DNA"/>
</dbReference>
<keyword evidence="3" id="KW-1185">Reference proteome</keyword>
<organism evidence="2 3">
    <name type="scientific">Nocardioides deserti</name>
    <dbReference type="NCBI Taxonomy" id="1588644"/>
    <lineage>
        <taxon>Bacteria</taxon>
        <taxon>Bacillati</taxon>
        <taxon>Actinomycetota</taxon>
        <taxon>Actinomycetes</taxon>
        <taxon>Propionibacteriales</taxon>
        <taxon>Nocardioidaceae</taxon>
        <taxon>Nocardioides</taxon>
    </lineage>
</organism>
<dbReference type="InterPro" id="IPR007921">
    <property type="entry name" value="CHAP_dom"/>
</dbReference>
<dbReference type="PROSITE" id="PS50911">
    <property type="entry name" value="CHAP"/>
    <property type="match status" value="1"/>
</dbReference>
<gene>
    <name evidence="2" type="ORF">H7344_16775</name>
</gene>
<feature type="domain" description="Peptidase C51" evidence="1">
    <location>
        <begin position="58"/>
        <end position="185"/>
    </location>
</feature>
<sequence length="545" mass="57098">MPHQSQPSHAPRTTRSARPLAAVVLLLGTVLAGLVAVPVAPAGAASTYLCTGYKACRDAGYPNGGYQAVSKQMFWRMYAGHNCTNYVAYRLVSSGMPNERPWSGSGNAENWGRAMSSITDDVPAVGAVAWWKQNTGGAGSAGHVAYVEQVVSPTEIIVSEDSWGGDFHWRRITRTGTSWPSGFIHFNDKAVVNDAPPAVVGTPTVGQPVTAEPGAWQPTATYRYQWLAGGKAVAGATSATFTPTPDLKGKRLAVKVTAQRKGYAAASATSPTAPAVAPGVLEQTAGPAITGTAEVDQTLTLAQPAFTPAAEKLKIEWLADGTPIAGATGEQLVLGQEQIGTVVSARVTARAAGYQKVVAETAPTGRVIAGTIEVRRDFGVRGVLRTGRTLKAVAGTYTPADAKVEHTWLRDGTPVGTGTTYELTPQDVGHAMTLRVDLTAPHFRSASTTVRPDGRVATTSKVALRTNGRKGRAIVVVDVTAPGVAAPDGTVRIKVAKRIVEATVTDGRARVVVRKVRAGRLPVVVVYRGTEVIRSSRASGTVTVR</sequence>
<dbReference type="Pfam" id="PF05257">
    <property type="entry name" value="CHAP"/>
    <property type="match status" value="1"/>
</dbReference>
<reference evidence="2 3" key="1">
    <citation type="submission" date="2020-08" db="EMBL/GenBank/DDBJ databases">
        <title>novel species in genus Nocardioides.</title>
        <authorList>
            <person name="Zhang G."/>
        </authorList>
    </citation>
    <scope>NUCLEOTIDE SEQUENCE [LARGE SCALE GENOMIC DNA]</scope>
    <source>
        <strain evidence="2 3">SC8A-24</strain>
    </source>
</reference>
<evidence type="ECO:0000313" key="3">
    <source>
        <dbReference type="Proteomes" id="UP000604001"/>
    </source>
</evidence>
<dbReference type="InterPro" id="IPR038765">
    <property type="entry name" value="Papain-like_cys_pep_sf"/>
</dbReference>
<dbReference type="Gene3D" id="2.60.40.2700">
    <property type="match status" value="3"/>
</dbReference>
<dbReference type="Gene3D" id="3.90.1720.10">
    <property type="entry name" value="endopeptidase domain like (from Nostoc punctiforme)"/>
    <property type="match status" value="1"/>
</dbReference>
<accession>A0ABR6UBY6</accession>